<dbReference type="AlphaFoldDB" id="J0LFS5"/>
<dbReference type="EMBL" id="JH687866">
    <property type="protein sequence ID" value="EJD36285.1"/>
    <property type="molecule type" value="Genomic_DNA"/>
</dbReference>
<dbReference type="KEGG" id="adl:AURDEDRAFT_117127"/>
<organism evidence="1 2">
    <name type="scientific">Auricularia subglabra (strain TFB-10046 / SS5)</name>
    <name type="common">White-rot fungus</name>
    <name type="synonym">Auricularia delicata (strain TFB10046)</name>
    <dbReference type="NCBI Taxonomy" id="717982"/>
    <lineage>
        <taxon>Eukaryota</taxon>
        <taxon>Fungi</taxon>
        <taxon>Dikarya</taxon>
        <taxon>Basidiomycota</taxon>
        <taxon>Agaricomycotina</taxon>
        <taxon>Agaricomycetes</taxon>
        <taxon>Auriculariales</taxon>
        <taxon>Auriculariaceae</taxon>
        <taxon>Auricularia</taxon>
    </lineage>
</organism>
<evidence type="ECO:0000313" key="2">
    <source>
        <dbReference type="Proteomes" id="UP000006514"/>
    </source>
</evidence>
<dbReference type="Proteomes" id="UP000006514">
    <property type="component" value="Unassembled WGS sequence"/>
</dbReference>
<evidence type="ECO:0000313" key="1">
    <source>
        <dbReference type="EMBL" id="EJD36285.1"/>
    </source>
</evidence>
<keyword evidence="2" id="KW-1185">Reference proteome</keyword>
<protein>
    <submittedName>
        <fullName evidence="1">Uncharacterized protein</fullName>
    </submittedName>
</protein>
<proteinExistence type="predicted"/>
<accession>J0LFS5</accession>
<reference evidence="2" key="1">
    <citation type="journal article" date="2012" name="Science">
        <title>The Paleozoic origin of enzymatic lignin decomposition reconstructed from 31 fungal genomes.</title>
        <authorList>
            <person name="Floudas D."/>
            <person name="Binder M."/>
            <person name="Riley R."/>
            <person name="Barry K."/>
            <person name="Blanchette R.A."/>
            <person name="Henrissat B."/>
            <person name="Martinez A.T."/>
            <person name="Otillar R."/>
            <person name="Spatafora J.W."/>
            <person name="Yadav J.S."/>
            <person name="Aerts A."/>
            <person name="Benoit I."/>
            <person name="Boyd A."/>
            <person name="Carlson A."/>
            <person name="Copeland A."/>
            <person name="Coutinho P.M."/>
            <person name="de Vries R.P."/>
            <person name="Ferreira P."/>
            <person name="Findley K."/>
            <person name="Foster B."/>
            <person name="Gaskell J."/>
            <person name="Glotzer D."/>
            <person name="Gorecki P."/>
            <person name="Heitman J."/>
            <person name="Hesse C."/>
            <person name="Hori C."/>
            <person name="Igarashi K."/>
            <person name="Jurgens J.A."/>
            <person name="Kallen N."/>
            <person name="Kersten P."/>
            <person name="Kohler A."/>
            <person name="Kuees U."/>
            <person name="Kumar T.K.A."/>
            <person name="Kuo A."/>
            <person name="LaButti K."/>
            <person name="Larrondo L.F."/>
            <person name="Lindquist E."/>
            <person name="Ling A."/>
            <person name="Lombard V."/>
            <person name="Lucas S."/>
            <person name="Lundell T."/>
            <person name="Martin R."/>
            <person name="McLaughlin D.J."/>
            <person name="Morgenstern I."/>
            <person name="Morin E."/>
            <person name="Murat C."/>
            <person name="Nagy L.G."/>
            <person name="Nolan M."/>
            <person name="Ohm R.A."/>
            <person name="Patyshakuliyeva A."/>
            <person name="Rokas A."/>
            <person name="Ruiz-Duenas F.J."/>
            <person name="Sabat G."/>
            <person name="Salamov A."/>
            <person name="Samejima M."/>
            <person name="Schmutz J."/>
            <person name="Slot J.C."/>
            <person name="St John F."/>
            <person name="Stenlid J."/>
            <person name="Sun H."/>
            <person name="Sun S."/>
            <person name="Syed K."/>
            <person name="Tsang A."/>
            <person name="Wiebenga A."/>
            <person name="Young D."/>
            <person name="Pisabarro A."/>
            <person name="Eastwood D.C."/>
            <person name="Martin F."/>
            <person name="Cullen D."/>
            <person name="Grigoriev I.V."/>
            <person name="Hibbett D.S."/>
        </authorList>
    </citation>
    <scope>NUCLEOTIDE SEQUENCE [LARGE SCALE GENOMIC DNA]</scope>
    <source>
        <strain evidence="2">TFB10046</strain>
    </source>
</reference>
<name>J0LFS5_AURST</name>
<gene>
    <name evidence="1" type="ORF">AURDEDRAFT_117127</name>
</gene>
<sequence length="85" mass="9623">MSDGATERNGAYDAVAAGIQGIVPISQFTRSPACIAQADEPRLVIYRAPREFQRKLVVQRRDHEVEDLCTNILSIDDHVLDTWRR</sequence>
<dbReference type="InParanoid" id="J0LFS5"/>